<accession>A0A9D4Y5C8</accession>
<evidence type="ECO:0000259" key="7">
    <source>
        <dbReference type="Pfam" id="PF12436"/>
    </source>
</evidence>
<dbReference type="EMBL" id="JAMSHJ010000002">
    <property type="protein sequence ID" value="KAI5433157.1"/>
    <property type="molecule type" value="Genomic_DNA"/>
</dbReference>
<comment type="similarity">
    <text evidence="1">Belongs to the peptidase C19 family.</text>
</comment>
<evidence type="ECO:0000313" key="9">
    <source>
        <dbReference type="Proteomes" id="UP001058974"/>
    </source>
</evidence>
<dbReference type="InterPro" id="IPR024729">
    <property type="entry name" value="USP7_ICP0-binding_dom"/>
</dbReference>
<evidence type="ECO:0000256" key="4">
    <source>
        <dbReference type="ARBA" id="ARBA00022801"/>
    </source>
</evidence>
<dbReference type="GO" id="GO:0005634">
    <property type="term" value="C:nucleus"/>
    <property type="evidence" value="ECO:0007669"/>
    <property type="project" value="UniProtKB-ARBA"/>
</dbReference>
<keyword evidence="6" id="KW-0175">Coiled coil</keyword>
<dbReference type="Proteomes" id="UP001058974">
    <property type="component" value="Chromosome 2"/>
</dbReference>
<evidence type="ECO:0000313" key="8">
    <source>
        <dbReference type="EMBL" id="KAI5433157.1"/>
    </source>
</evidence>
<gene>
    <name evidence="8" type="ORF">KIW84_020443</name>
</gene>
<evidence type="ECO:0000256" key="1">
    <source>
        <dbReference type="ARBA" id="ARBA00009085"/>
    </source>
</evidence>
<sequence>MRTSCSSSDEVGWESIAEPKKSERGYDEIILFVIFNFVERNFHMGETSLKKEQEETNKHKIKEMDPCTVIKVAKEEDLVNQIGKEVYFDLVDYQNVTCFRVLNSTTFNFFKEEAAKTFHVPAHLQRYWVLANRRNSTCRPYRALTRNEEEGTVGELKVLHKFHKTEIKMFLEVERGPDLSPAPLLGQGKDDILLFFKLYEPQKEKISYVGRLYANLNHRPSKMLRKLNGLAGYDLDEELELYEEIMFKPNLMCEPVNIRLTFLENELDNGDILCFQKALTIDDRKYFRYPDVPSYFKYVHNRGVVLPPLVQEESREDIKTESESHTEAETSNFISTNFKEIDSMIDEDAIAAIDRVLTEGVTISLQYQPSFRGQVVSKQDPKFPKQLLRELRDIAFKEDLFEKFRKGFIVKVDVDAVKERIDANAEMFSSSQLEQVRIVVSLVNNTLRMFDKLENLKKELESTKKNNEQDNEALKNTRAEILTLKASFPDQHAELDSLDAQIADLKARLDELECDRAKIIEIQDQHNDKITSMNKEVRSIYHHLVDGQVKLKSIENEIPETESELESHEKAYVILRATPPF</sequence>
<reference evidence="8 9" key="1">
    <citation type="journal article" date="2022" name="Nat. Genet.">
        <title>Improved pea reference genome and pan-genome highlight genomic features and evolutionary characteristics.</title>
        <authorList>
            <person name="Yang T."/>
            <person name="Liu R."/>
            <person name="Luo Y."/>
            <person name="Hu S."/>
            <person name="Wang D."/>
            <person name="Wang C."/>
            <person name="Pandey M.K."/>
            <person name="Ge S."/>
            <person name="Xu Q."/>
            <person name="Li N."/>
            <person name="Li G."/>
            <person name="Huang Y."/>
            <person name="Saxena R.K."/>
            <person name="Ji Y."/>
            <person name="Li M."/>
            <person name="Yan X."/>
            <person name="He Y."/>
            <person name="Liu Y."/>
            <person name="Wang X."/>
            <person name="Xiang C."/>
            <person name="Varshney R.K."/>
            <person name="Ding H."/>
            <person name="Gao S."/>
            <person name="Zong X."/>
        </authorList>
    </citation>
    <scope>NUCLEOTIDE SEQUENCE [LARGE SCALE GENOMIC DNA]</scope>
    <source>
        <strain evidence="8 9">cv. Zhongwan 6</strain>
    </source>
</reference>
<dbReference type="AlphaFoldDB" id="A0A9D4Y5C8"/>
<protein>
    <recommendedName>
        <fullName evidence="7">Ubiquitin carboxyl-terminal hydrolase 7 ICP0-binding domain-containing protein</fullName>
    </recommendedName>
</protein>
<dbReference type="Gramene" id="Psat02G0044300-T1">
    <property type="protein sequence ID" value="KAI5433157.1"/>
    <property type="gene ID" value="KIW84_020443"/>
</dbReference>
<comment type="caution">
    <text evidence="8">The sequence shown here is derived from an EMBL/GenBank/DDBJ whole genome shotgun (WGS) entry which is preliminary data.</text>
</comment>
<dbReference type="FunFam" id="3.10.20.90:FF:000050">
    <property type="entry name" value="Ubiquitin carboxyl-terminal hydrolase 13"/>
    <property type="match status" value="1"/>
</dbReference>
<dbReference type="Gene3D" id="3.10.20.90">
    <property type="entry name" value="Phosphatidylinositol 3-kinase Catalytic Subunit, Chain A, domain 1"/>
    <property type="match status" value="1"/>
</dbReference>
<keyword evidence="5" id="KW-0788">Thiol protease</keyword>
<feature type="coiled-coil region" evidence="6">
    <location>
        <begin position="443"/>
        <end position="522"/>
    </location>
</feature>
<keyword evidence="2" id="KW-0645">Protease</keyword>
<organism evidence="8 9">
    <name type="scientific">Pisum sativum</name>
    <name type="common">Garden pea</name>
    <name type="synonym">Lathyrus oleraceus</name>
    <dbReference type="NCBI Taxonomy" id="3888"/>
    <lineage>
        <taxon>Eukaryota</taxon>
        <taxon>Viridiplantae</taxon>
        <taxon>Streptophyta</taxon>
        <taxon>Embryophyta</taxon>
        <taxon>Tracheophyta</taxon>
        <taxon>Spermatophyta</taxon>
        <taxon>Magnoliopsida</taxon>
        <taxon>eudicotyledons</taxon>
        <taxon>Gunneridae</taxon>
        <taxon>Pentapetalae</taxon>
        <taxon>rosids</taxon>
        <taxon>fabids</taxon>
        <taxon>Fabales</taxon>
        <taxon>Fabaceae</taxon>
        <taxon>Papilionoideae</taxon>
        <taxon>50 kb inversion clade</taxon>
        <taxon>NPAAA clade</taxon>
        <taxon>Hologalegina</taxon>
        <taxon>IRL clade</taxon>
        <taxon>Fabeae</taxon>
        <taxon>Lathyrus</taxon>
    </lineage>
</organism>
<proteinExistence type="inferred from homology"/>
<evidence type="ECO:0000256" key="2">
    <source>
        <dbReference type="ARBA" id="ARBA00022670"/>
    </source>
</evidence>
<keyword evidence="3" id="KW-0833">Ubl conjugation pathway</keyword>
<name>A0A9D4Y5C8_PEA</name>
<dbReference type="GO" id="GO:0006508">
    <property type="term" value="P:proteolysis"/>
    <property type="evidence" value="ECO:0007669"/>
    <property type="project" value="UniProtKB-KW"/>
</dbReference>
<keyword evidence="4" id="KW-0378">Hydrolase</keyword>
<keyword evidence="9" id="KW-1185">Reference proteome</keyword>
<dbReference type="Gene3D" id="1.10.287.1490">
    <property type="match status" value="1"/>
</dbReference>
<evidence type="ECO:0000256" key="3">
    <source>
        <dbReference type="ARBA" id="ARBA00022786"/>
    </source>
</evidence>
<dbReference type="GO" id="GO:0008234">
    <property type="term" value="F:cysteine-type peptidase activity"/>
    <property type="evidence" value="ECO:0007669"/>
    <property type="project" value="UniProtKB-KW"/>
</dbReference>
<evidence type="ECO:0000256" key="6">
    <source>
        <dbReference type="SAM" id="Coils"/>
    </source>
</evidence>
<dbReference type="Pfam" id="PF12436">
    <property type="entry name" value="USP7_ICP0_bdg"/>
    <property type="match status" value="1"/>
</dbReference>
<dbReference type="GO" id="GO:0101005">
    <property type="term" value="F:deubiquitinase activity"/>
    <property type="evidence" value="ECO:0007669"/>
    <property type="project" value="UniProtKB-ARBA"/>
</dbReference>
<feature type="domain" description="Ubiquitin carboxyl-terminal hydrolase 7 ICP0-binding" evidence="7">
    <location>
        <begin position="125"/>
        <end position="305"/>
    </location>
</feature>
<evidence type="ECO:0000256" key="5">
    <source>
        <dbReference type="ARBA" id="ARBA00022807"/>
    </source>
</evidence>